<dbReference type="PANTHER" id="PTHR43792">
    <property type="entry name" value="GNAT FAMILY, PUTATIVE (AFU_ORTHOLOGUE AFUA_3G00765)-RELATED-RELATED"/>
    <property type="match status" value="1"/>
</dbReference>
<feature type="domain" description="N-acetyltransferase" evidence="1">
    <location>
        <begin position="7"/>
        <end position="175"/>
    </location>
</feature>
<organism evidence="2 3">
    <name type="scientific">Sphaerisporangium corydalis</name>
    <dbReference type="NCBI Taxonomy" id="1441875"/>
    <lineage>
        <taxon>Bacteria</taxon>
        <taxon>Bacillati</taxon>
        <taxon>Actinomycetota</taxon>
        <taxon>Actinomycetes</taxon>
        <taxon>Streptosporangiales</taxon>
        <taxon>Streptosporangiaceae</taxon>
        <taxon>Sphaerisporangium</taxon>
    </lineage>
</organism>
<proteinExistence type="predicted"/>
<keyword evidence="2" id="KW-0808">Transferase</keyword>
<sequence>MLETERLVLRRWREDDLRPFAEMNADPEVMEHFPATLTAAQSDALAGRIMAGFQDPGLGLWAVEIRSTGAFAGFTGLVWQTFPAHFTPAVEVGWRLARRAWGHGYATEAAAAALDHAFTEGLSEAVSMTAVGNVRSQAVMRRLGMTRDPADDFQHPNVPEGGPLRPHVLYRLRAADWHAARGA</sequence>
<name>A0ABV9EGU5_9ACTN</name>
<reference evidence="3" key="1">
    <citation type="journal article" date="2019" name="Int. J. Syst. Evol. Microbiol.">
        <title>The Global Catalogue of Microorganisms (GCM) 10K type strain sequencing project: providing services to taxonomists for standard genome sequencing and annotation.</title>
        <authorList>
            <consortium name="The Broad Institute Genomics Platform"/>
            <consortium name="The Broad Institute Genome Sequencing Center for Infectious Disease"/>
            <person name="Wu L."/>
            <person name="Ma J."/>
        </authorList>
    </citation>
    <scope>NUCLEOTIDE SEQUENCE [LARGE SCALE GENOMIC DNA]</scope>
    <source>
        <strain evidence="3">CCUG 49560</strain>
    </source>
</reference>
<dbReference type="SUPFAM" id="SSF55729">
    <property type="entry name" value="Acyl-CoA N-acyltransferases (Nat)"/>
    <property type="match status" value="1"/>
</dbReference>
<gene>
    <name evidence="2" type="ORF">ACFO8L_16675</name>
</gene>
<keyword evidence="3" id="KW-1185">Reference proteome</keyword>
<evidence type="ECO:0000259" key="1">
    <source>
        <dbReference type="PROSITE" id="PS51186"/>
    </source>
</evidence>
<dbReference type="InterPro" id="IPR051531">
    <property type="entry name" value="N-acetyltransferase"/>
</dbReference>
<dbReference type="Gene3D" id="3.40.630.30">
    <property type="match status" value="1"/>
</dbReference>
<dbReference type="InterPro" id="IPR016181">
    <property type="entry name" value="Acyl_CoA_acyltransferase"/>
</dbReference>
<protein>
    <submittedName>
        <fullName evidence="2">GNAT family N-acetyltransferase</fullName>
        <ecNumber evidence="2">2.3.-.-</ecNumber>
    </submittedName>
</protein>
<evidence type="ECO:0000313" key="2">
    <source>
        <dbReference type="EMBL" id="MFC4587731.1"/>
    </source>
</evidence>
<dbReference type="GO" id="GO:0016746">
    <property type="term" value="F:acyltransferase activity"/>
    <property type="evidence" value="ECO:0007669"/>
    <property type="project" value="UniProtKB-KW"/>
</dbReference>
<dbReference type="EMBL" id="JBHSFN010000009">
    <property type="protein sequence ID" value="MFC4587731.1"/>
    <property type="molecule type" value="Genomic_DNA"/>
</dbReference>
<dbReference type="PROSITE" id="PS51186">
    <property type="entry name" value="GNAT"/>
    <property type="match status" value="1"/>
</dbReference>
<dbReference type="EC" id="2.3.-.-" evidence="2"/>
<dbReference type="RefSeq" id="WP_262840355.1">
    <property type="nucleotide sequence ID" value="NZ_JANZYP010000001.1"/>
</dbReference>
<dbReference type="InterPro" id="IPR000182">
    <property type="entry name" value="GNAT_dom"/>
</dbReference>
<comment type="caution">
    <text evidence="2">The sequence shown here is derived from an EMBL/GenBank/DDBJ whole genome shotgun (WGS) entry which is preliminary data.</text>
</comment>
<keyword evidence="2" id="KW-0012">Acyltransferase</keyword>
<dbReference type="Proteomes" id="UP001595891">
    <property type="component" value="Unassembled WGS sequence"/>
</dbReference>
<accession>A0ABV9EGU5</accession>
<dbReference type="Pfam" id="PF13302">
    <property type="entry name" value="Acetyltransf_3"/>
    <property type="match status" value="1"/>
</dbReference>
<evidence type="ECO:0000313" key="3">
    <source>
        <dbReference type="Proteomes" id="UP001595891"/>
    </source>
</evidence>
<dbReference type="PANTHER" id="PTHR43792:SF1">
    <property type="entry name" value="N-ACETYLTRANSFERASE DOMAIN-CONTAINING PROTEIN"/>
    <property type="match status" value="1"/>
</dbReference>